<keyword evidence="1" id="KW-0732">Signal</keyword>
<gene>
    <name evidence="3" type="ORF">KSP39_PZI010484</name>
</gene>
<feature type="signal peptide" evidence="1">
    <location>
        <begin position="1"/>
        <end position="23"/>
    </location>
</feature>
<evidence type="ECO:0000313" key="3">
    <source>
        <dbReference type="EMBL" id="KAK8940791.1"/>
    </source>
</evidence>
<dbReference type="Proteomes" id="UP001418222">
    <property type="component" value="Unassembled WGS sequence"/>
</dbReference>
<proteinExistence type="predicted"/>
<feature type="domain" description="Bifunctional inhibitor/plant lipid transfer protein/seed storage helical" evidence="2">
    <location>
        <begin position="28"/>
        <end position="104"/>
    </location>
</feature>
<dbReference type="Pfam" id="PF00234">
    <property type="entry name" value="Tryp_alpha_amyl"/>
    <property type="match status" value="1"/>
</dbReference>
<sequence length="122" mass="13029">MANNTPLAMSMALLVMVFMSVTADPIPCDQIKTMLKGCVGYAQTGGAVVPLQCCEGMEDLKDANKNADDRFSSCECIKLLVNKIKGAHEDLVEGIPTKCNVDIGFPLGLSASCSKQVLYHSD</sequence>
<keyword evidence="4" id="KW-1185">Reference proteome</keyword>
<dbReference type="CDD" id="cd01960">
    <property type="entry name" value="nsLTP1"/>
    <property type="match status" value="1"/>
</dbReference>
<dbReference type="GO" id="GO:0006869">
    <property type="term" value="P:lipid transport"/>
    <property type="evidence" value="ECO:0007669"/>
    <property type="project" value="InterPro"/>
</dbReference>
<feature type="chain" id="PRO_5042871754" description="Bifunctional inhibitor/plant lipid transfer protein/seed storage helical domain-containing protein" evidence="1">
    <location>
        <begin position="24"/>
        <end position="122"/>
    </location>
</feature>
<evidence type="ECO:0000313" key="4">
    <source>
        <dbReference type="Proteomes" id="UP001418222"/>
    </source>
</evidence>
<dbReference type="InterPro" id="IPR036312">
    <property type="entry name" value="Bifun_inhib/LTP/seed_sf"/>
</dbReference>
<dbReference type="InterPro" id="IPR000528">
    <property type="entry name" value="Plant_nsLTP"/>
</dbReference>
<dbReference type="GO" id="GO:0008289">
    <property type="term" value="F:lipid binding"/>
    <property type="evidence" value="ECO:0007669"/>
    <property type="project" value="InterPro"/>
</dbReference>
<dbReference type="PANTHER" id="PTHR33076">
    <property type="entry name" value="NON-SPECIFIC LIPID-TRANSFER PROTEIN 2-RELATED"/>
    <property type="match status" value="1"/>
</dbReference>
<organism evidence="3 4">
    <name type="scientific">Platanthera zijinensis</name>
    <dbReference type="NCBI Taxonomy" id="2320716"/>
    <lineage>
        <taxon>Eukaryota</taxon>
        <taxon>Viridiplantae</taxon>
        <taxon>Streptophyta</taxon>
        <taxon>Embryophyta</taxon>
        <taxon>Tracheophyta</taxon>
        <taxon>Spermatophyta</taxon>
        <taxon>Magnoliopsida</taxon>
        <taxon>Liliopsida</taxon>
        <taxon>Asparagales</taxon>
        <taxon>Orchidaceae</taxon>
        <taxon>Orchidoideae</taxon>
        <taxon>Orchideae</taxon>
        <taxon>Orchidinae</taxon>
        <taxon>Platanthera</taxon>
    </lineage>
</organism>
<dbReference type="Gene3D" id="1.10.110.10">
    <property type="entry name" value="Plant lipid-transfer and hydrophobic proteins"/>
    <property type="match status" value="1"/>
</dbReference>
<evidence type="ECO:0000256" key="1">
    <source>
        <dbReference type="SAM" id="SignalP"/>
    </source>
</evidence>
<dbReference type="EMBL" id="JBBWWQ010000008">
    <property type="protein sequence ID" value="KAK8940791.1"/>
    <property type="molecule type" value="Genomic_DNA"/>
</dbReference>
<reference evidence="3 4" key="1">
    <citation type="journal article" date="2022" name="Nat. Plants">
        <title>Genomes of leafy and leafless Platanthera orchids illuminate the evolution of mycoheterotrophy.</title>
        <authorList>
            <person name="Li M.H."/>
            <person name="Liu K.W."/>
            <person name="Li Z."/>
            <person name="Lu H.C."/>
            <person name="Ye Q.L."/>
            <person name="Zhang D."/>
            <person name="Wang J.Y."/>
            <person name="Li Y.F."/>
            <person name="Zhong Z.M."/>
            <person name="Liu X."/>
            <person name="Yu X."/>
            <person name="Liu D.K."/>
            <person name="Tu X.D."/>
            <person name="Liu B."/>
            <person name="Hao Y."/>
            <person name="Liao X.Y."/>
            <person name="Jiang Y.T."/>
            <person name="Sun W.H."/>
            <person name="Chen J."/>
            <person name="Chen Y.Q."/>
            <person name="Ai Y."/>
            <person name="Zhai J.W."/>
            <person name="Wu S.S."/>
            <person name="Zhou Z."/>
            <person name="Hsiao Y.Y."/>
            <person name="Wu W.L."/>
            <person name="Chen Y.Y."/>
            <person name="Lin Y.F."/>
            <person name="Hsu J.L."/>
            <person name="Li C.Y."/>
            <person name="Wang Z.W."/>
            <person name="Zhao X."/>
            <person name="Zhong W.Y."/>
            <person name="Ma X.K."/>
            <person name="Ma L."/>
            <person name="Huang J."/>
            <person name="Chen G.Z."/>
            <person name="Huang M.Z."/>
            <person name="Huang L."/>
            <person name="Peng D.H."/>
            <person name="Luo Y.B."/>
            <person name="Zou S.Q."/>
            <person name="Chen S.P."/>
            <person name="Lan S."/>
            <person name="Tsai W.C."/>
            <person name="Van de Peer Y."/>
            <person name="Liu Z.J."/>
        </authorList>
    </citation>
    <scope>NUCLEOTIDE SEQUENCE [LARGE SCALE GENOMIC DNA]</scope>
    <source>
        <strain evidence="3">Lor287</strain>
    </source>
</reference>
<accession>A0AAP0BIM8</accession>
<evidence type="ECO:0000259" key="2">
    <source>
        <dbReference type="Pfam" id="PF00234"/>
    </source>
</evidence>
<name>A0AAP0BIM8_9ASPA</name>
<dbReference type="SUPFAM" id="SSF47699">
    <property type="entry name" value="Bifunctional inhibitor/lipid-transfer protein/seed storage 2S albumin"/>
    <property type="match status" value="1"/>
</dbReference>
<protein>
    <recommendedName>
        <fullName evidence="2">Bifunctional inhibitor/plant lipid transfer protein/seed storage helical domain-containing protein</fullName>
    </recommendedName>
</protein>
<dbReference type="InterPro" id="IPR016140">
    <property type="entry name" value="Bifunc_inhib/LTP/seed_store"/>
</dbReference>
<dbReference type="PRINTS" id="PR00382">
    <property type="entry name" value="LIPIDTRNSFER"/>
</dbReference>
<dbReference type="AlphaFoldDB" id="A0AAP0BIM8"/>
<comment type="caution">
    <text evidence="3">The sequence shown here is derived from an EMBL/GenBank/DDBJ whole genome shotgun (WGS) entry which is preliminary data.</text>
</comment>